<dbReference type="PROSITE" id="PS00656">
    <property type="entry name" value="GLYCOSYL_HYDROL_F6_2"/>
    <property type="match status" value="1"/>
</dbReference>
<keyword evidence="7" id="KW-0624">Polysaccharide degradation</keyword>
<dbReference type="PROSITE" id="PS00655">
    <property type="entry name" value="GLYCOSYL_HYDROL_F6_1"/>
    <property type="match status" value="1"/>
</dbReference>
<evidence type="ECO:0000256" key="2">
    <source>
        <dbReference type="ARBA" id="ARBA00022801"/>
    </source>
</evidence>
<gene>
    <name evidence="8" type="ORF">UFOPK2761_00913</name>
</gene>
<keyword evidence="6" id="KW-0326">Glycosidase</keyword>
<keyword evidence="1" id="KW-0732">Signal</keyword>
<dbReference type="InterPro" id="IPR001524">
    <property type="entry name" value="Glyco_hydro_6_CS"/>
</dbReference>
<keyword evidence="3" id="KW-0136">Cellulose degradation</keyword>
<dbReference type="Pfam" id="PF01341">
    <property type="entry name" value="Glyco_hydro_6"/>
    <property type="match status" value="1"/>
</dbReference>
<name>A0A6J6SMH0_9ZZZZ</name>
<dbReference type="InterPro" id="IPR036434">
    <property type="entry name" value="Beta_cellobiohydrolase_sf"/>
</dbReference>
<evidence type="ECO:0000256" key="4">
    <source>
        <dbReference type="ARBA" id="ARBA00023157"/>
    </source>
</evidence>
<dbReference type="GO" id="GO:0004553">
    <property type="term" value="F:hydrolase activity, hydrolyzing O-glycosyl compounds"/>
    <property type="evidence" value="ECO:0007669"/>
    <property type="project" value="InterPro"/>
</dbReference>
<keyword evidence="5" id="KW-0119">Carbohydrate metabolism</keyword>
<dbReference type="PANTHER" id="PTHR34876:SF4">
    <property type="entry name" value="1,4-BETA-D-GLUCAN CELLOBIOHYDROLASE C-RELATED"/>
    <property type="match status" value="1"/>
</dbReference>
<evidence type="ECO:0000256" key="5">
    <source>
        <dbReference type="ARBA" id="ARBA00023277"/>
    </source>
</evidence>
<keyword evidence="2" id="KW-0378">Hydrolase</keyword>
<evidence type="ECO:0000256" key="3">
    <source>
        <dbReference type="ARBA" id="ARBA00023001"/>
    </source>
</evidence>
<evidence type="ECO:0000313" key="8">
    <source>
        <dbReference type="EMBL" id="CAB4736072.1"/>
    </source>
</evidence>
<evidence type="ECO:0000256" key="6">
    <source>
        <dbReference type="ARBA" id="ARBA00023295"/>
    </source>
</evidence>
<reference evidence="8" key="1">
    <citation type="submission" date="2020-05" db="EMBL/GenBank/DDBJ databases">
        <authorList>
            <person name="Chiriac C."/>
            <person name="Salcher M."/>
            <person name="Ghai R."/>
            <person name="Kavagutti S V."/>
        </authorList>
    </citation>
    <scope>NUCLEOTIDE SEQUENCE</scope>
</reference>
<accession>A0A6J6SMH0</accession>
<proteinExistence type="predicted"/>
<dbReference type="SUPFAM" id="SSF51989">
    <property type="entry name" value="Glycosyl hydrolases family 6, cellulases"/>
    <property type="match status" value="1"/>
</dbReference>
<dbReference type="PANTHER" id="PTHR34876">
    <property type="match status" value="1"/>
</dbReference>
<dbReference type="InterPro" id="IPR016288">
    <property type="entry name" value="Beta_cellobiohydrolase"/>
</dbReference>
<dbReference type="EMBL" id="CAEZYQ010000005">
    <property type="protein sequence ID" value="CAB4736072.1"/>
    <property type="molecule type" value="Genomic_DNA"/>
</dbReference>
<dbReference type="AlphaFoldDB" id="A0A6J6SMH0"/>
<protein>
    <submittedName>
        <fullName evidence="8">Unannotated protein</fullName>
    </submittedName>
</protein>
<sequence>MLLRPARLPALLGLLLALALGVLGVLGPGPGSAVPAASSAASSWATERKAPDPRTVRGLYVDNRMPVHAQGPAYEPIAKKAQALWLGSEYYPTDQVAGIVDTYVDMAEAADKTPMLVVYSIPDRDCGQYSSGGLPGVEAYKKWVAQVAEGLEGSSPLLVLEPDALPFYHGGECGNADNRVKLLRWATRRLADAGAWVYIDAGHSGWTTGDTSTDDTPWDGRAELLKKAGVADARGFSTNVSNFRRTKDEHHYARWLVRELKGLGVKGTKYVVDTSRNGARNPVDGDVINPTWARLGRAPRLQLDGAFDGTLWVKHPGESDGTVNGGPGSGQWCDLLADRLLGKKDPGPGC</sequence>
<evidence type="ECO:0000256" key="1">
    <source>
        <dbReference type="ARBA" id="ARBA00022729"/>
    </source>
</evidence>
<dbReference type="GO" id="GO:0030245">
    <property type="term" value="P:cellulose catabolic process"/>
    <property type="evidence" value="ECO:0007669"/>
    <property type="project" value="UniProtKB-KW"/>
</dbReference>
<dbReference type="PRINTS" id="PR00733">
    <property type="entry name" value="GLHYDRLASE6"/>
</dbReference>
<keyword evidence="4" id="KW-1015">Disulfide bond</keyword>
<dbReference type="Gene3D" id="3.20.20.40">
    <property type="entry name" value="1, 4-beta cellobiohydrolase"/>
    <property type="match status" value="1"/>
</dbReference>
<organism evidence="8">
    <name type="scientific">freshwater metagenome</name>
    <dbReference type="NCBI Taxonomy" id="449393"/>
    <lineage>
        <taxon>unclassified sequences</taxon>
        <taxon>metagenomes</taxon>
        <taxon>ecological metagenomes</taxon>
    </lineage>
</organism>
<evidence type="ECO:0000256" key="7">
    <source>
        <dbReference type="ARBA" id="ARBA00023326"/>
    </source>
</evidence>